<dbReference type="EMBL" id="KN847044">
    <property type="protein sequence ID" value="KIW25904.1"/>
    <property type="molecule type" value="Genomic_DNA"/>
</dbReference>
<dbReference type="Gene3D" id="1.20.58.340">
    <property type="entry name" value="Magnesium transport protein CorA, transmembrane region"/>
    <property type="match status" value="1"/>
</dbReference>
<reference evidence="2 3" key="1">
    <citation type="submission" date="2015-01" db="EMBL/GenBank/DDBJ databases">
        <title>The Genome Sequence of Cladophialophora immunda CBS83496.</title>
        <authorList>
            <consortium name="The Broad Institute Genomics Platform"/>
            <person name="Cuomo C."/>
            <person name="de Hoog S."/>
            <person name="Gorbushina A."/>
            <person name="Stielow B."/>
            <person name="Teixiera M."/>
            <person name="Abouelleil A."/>
            <person name="Chapman S.B."/>
            <person name="Priest M."/>
            <person name="Young S.K."/>
            <person name="Wortman J."/>
            <person name="Nusbaum C."/>
            <person name="Birren B."/>
        </authorList>
    </citation>
    <scope>NUCLEOTIDE SEQUENCE [LARGE SCALE GENOMIC DNA]</scope>
    <source>
        <strain evidence="2 3">CBS 83496</strain>
    </source>
</reference>
<proteinExistence type="predicted"/>
<evidence type="ECO:0000313" key="2">
    <source>
        <dbReference type="EMBL" id="KIW25904.1"/>
    </source>
</evidence>
<keyword evidence="3" id="KW-1185">Reference proteome</keyword>
<organism evidence="2 3">
    <name type="scientific">Cladophialophora immunda</name>
    <dbReference type="NCBI Taxonomy" id="569365"/>
    <lineage>
        <taxon>Eukaryota</taxon>
        <taxon>Fungi</taxon>
        <taxon>Dikarya</taxon>
        <taxon>Ascomycota</taxon>
        <taxon>Pezizomycotina</taxon>
        <taxon>Eurotiomycetes</taxon>
        <taxon>Chaetothyriomycetidae</taxon>
        <taxon>Chaetothyriales</taxon>
        <taxon>Herpotrichiellaceae</taxon>
        <taxon>Cladophialophora</taxon>
    </lineage>
</organism>
<dbReference type="STRING" id="569365.A0A0D2CQN7"/>
<dbReference type="AlphaFoldDB" id="A0A0D2CQN7"/>
<keyword evidence="1" id="KW-0812">Transmembrane</keyword>
<protein>
    <submittedName>
        <fullName evidence="2">Uncharacterized protein</fullName>
    </submittedName>
</protein>
<evidence type="ECO:0000313" key="3">
    <source>
        <dbReference type="Proteomes" id="UP000054466"/>
    </source>
</evidence>
<dbReference type="GeneID" id="27348234"/>
<dbReference type="HOGENOM" id="CLU_993984_0_0_1"/>
<gene>
    <name evidence="2" type="ORF">PV07_09040</name>
</gene>
<dbReference type="OrthoDB" id="5396681at2759"/>
<feature type="transmembrane region" description="Helical" evidence="1">
    <location>
        <begin position="198"/>
        <end position="223"/>
    </location>
</feature>
<keyword evidence="1" id="KW-0472">Membrane</keyword>
<dbReference type="VEuPathDB" id="FungiDB:PV07_09040"/>
<dbReference type="Proteomes" id="UP000054466">
    <property type="component" value="Unassembled WGS sequence"/>
</dbReference>
<accession>A0A0D2CQN7</accession>
<dbReference type="RefSeq" id="XP_016246120.1">
    <property type="nucleotide sequence ID" value="XM_016396264.1"/>
</dbReference>
<name>A0A0D2CQN7_9EURO</name>
<keyword evidence="1" id="KW-1133">Transmembrane helix</keyword>
<sequence>MIPSHPFIPRTLASGPVKARRESTPFEHSPIRRLEYFSCNANRGDGEQEEKVAFVHVEHRAADDYSVRFTDRQTVQLLRRKLLKAASILQASTDIGCMIKARFEKSNLFTADLLNVLITELDDYIAEATYYRRCVDDLLQRSWDTNNLLTNILEYRVGSSTLETSKTSDSALQKMKEIAVQGEWDNELNQKTSITTKALTVVATIYLPASLLSGLFCSNLVQIDANNHLVAVQDFWKFVVILMPMMAGTFAFVAALQKYWTGSYKREKREAEERGAAHTQ</sequence>
<feature type="transmembrane region" description="Helical" evidence="1">
    <location>
        <begin position="235"/>
        <end position="256"/>
    </location>
</feature>
<evidence type="ECO:0000256" key="1">
    <source>
        <dbReference type="SAM" id="Phobius"/>
    </source>
</evidence>